<keyword evidence="1" id="KW-1133">Transmembrane helix</keyword>
<evidence type="ECO:0000256" key="1">
    <source>
        <dbReference type="SAM" id="Phobius"/>
    </source>
</evidence>
<dbReference type="EMBL" id="AP029263">
    <property type="protein sequence ID" value="BFF92454.1"/>
    <property type="molecule type" value="Genomic_DNA"/>
</dbReference>
<gene>
    <name evidence="2" type="ORF">DMAD_10514</name>
</gene>
<keyword evidence="1" id="KW-0472">Membrane</keyword>
<evidence type="ECO:0000313" key="3">
    <source>
        <dbReference type="Proteomes" id="UP001500889"/>
    </source>
</evidence>
<accession>A0AAU9F9S3</accession>
<feature type="transmembrane region" description="Helical" evidence="1">
    <location>
        <begin position="12"/>
        <end position="33"/>
    </location>
</feature>
<sequence length="165" mass="18511">MFECSIRLVNMVLQLFTAVVEIVALFFLIKVIYTPCVLGGEYFFSVMLSVYFLPVITVQTVVFALCRLCCFTVGLDPIAMTFNLASGIVCICTSLTILVAMFDHCGNEYQYMFYVAGGLGLLAGILHLVNACICNIYMPPEEWSYSKPSKRARNRLEEGRLRSLL</sequence>
<evidence type="ECO:0008006" key="4">
    <source>
        <dbReference type="Google" id="ProtNLM"/>
    </source>
</evidence>
<feature type="transmembrane region" description="Helical" evidence="1">
    <location>
        <begin position="45"/>
        <end position="66"/>
    </location>
</feature>
<feature type="transmembrane region" description="Helical" evidence="1">
    <location>
        <begin position="114"/>
        <end position="138"/>
    </location>
</feature>
<name>A0AAU9F9S3_DROMD</name>
<dbReference type="Proteomes" id="UP001500889">
    <property type="component" value="Chromosome O"/>
</dbReference>
<protein>
    <recommendedName>
        <fullName evidence="4">MARVEL domain-containing protein</fullName>
    </recommendedName>
</protein>
<feature type="transmembrane region" description="Helical" evidence="1">
    <location>
        <begin position="78"/>
        <end position="102"/>
    </location>
</feature>
<reference evidence="2 3" key="1">
    <citation type="submission" date="2024-02" db="EMBL/GenBank/DDBJ databases">
        <title>A chromosome-level genome assembly of Drosophila madeirensis, a fruit fly species endemic to Madeira island.</title>
        <authorList>
            <person name="Tomihara K."/>
            <person name="Llopart A."/>
            <person name="Yamamoto D."/>
        </authorList>
    </citation>
    <scope>NUCLEOTIDE SEQUENCE [LARGE SCALE GENOMIC DNA]</scope>
    <source>
        <strain evidence="2 3">RF1</strain>
    </source>
</reference>
<evidence type="ECO:0000313" key="2">
    <source>
        <dbReference type="EMBL" id="BFF92454.1"/>
    </source>
</evidence>
<keyword evidence="3" id="KW-1185">Reference proteome</keyword>
<proteinExistence type="predicted"/>
<keyword evidence="1" id="KW-0812">Transmembrane</keyword>
<dbReference type="AlphaFoldDB" id="A0AAU9F9S3"/>
<organism evidence="2 3">
    <name type="scientific">Drosophila madeirensis</name>
    <name type="common">Fruit fly</name>
    <dbReference type="NCBI Taxonomy" id="30013"/>
    <lineage>
        <taxon>Eukaryota</taxon>
        <taxon>Metazoa</taxon>
        <taxon>Ecdysozoa</taxon>
        <taxon>Arthropoda</taxon>
        <taxon>Hexapoda</taxon>
        <taxon>Insecta</taxon>
        <taxon>Pterygota</taxon>
        <taxon>Neoptera</taxon>
        <taxon>Endopterygota</taxon>
        <taxon>Diptera</taxon>
        <taxon>Brachycera</taxon>
        <taxon>Muscomorpha</taxon>
        <taxon>Ephydroidea</taxon>
        <taxon>Drosophilidae</taxon>
        <taxon>Drosophila</taxon>
        <taxon>Sophophora</taxon>
    </lineage>
</organism>